<evidence type="ECO:0000313" key="13">
    <source>
        <dbReference type="Ensembl" id="ENSSDUP00000022889.1"/>
    </source>
</evidence>
<reference evidence="13" key="1">
    <citation type="submission" date="2025-08" db="UniProtKB">
        <authorList>
            <consortium name="Ensembl"/>
        </authorList>
    </citation>
    <scope>IDENTIFICATION</scope>
</reference>
<evidence type="ECO:0000256" key="11">
    <source>
        <dbReference type="ARBA" id="ARBA00032731"/>
    </source>
</evidence>
<reference evidence="13" key="2">
    <citation type="submission" date="2025-09" db="UniProtKB">
        <authorList>
            <consortium name="Ensembl"/>
        </authorList>
    </citation>
    <scope>IDENTIFICATION</scope>
</reference>
<feature type="compositionally biased region" description="Polar residues" evidence="12">
    <location>
        <begin position="478"/>
        <end position="491"/>
    </location>
</feature>
<dbReference type="Gene3D" id="1.10.486.10">
    <property type="entry name" value="PCRA, domain 4"/>
    <property type="match status" value="1"/>
</dbReference>
<sequence>MEALGDRLKLMVKTVRRECHRVLQSERTTIHGADGMLMVLQLAIAEVNKQHGREFKVALSDVLMAWKHLLLGKLHLPPPNSARLENYDLILEAYESFLKRSNTVDLVDILFMYKQLRIVDSDPEEPVSPTQLFELLSGNMEVSELPDSSVPSTPSSKDRPCSSQMKMAVRRVFCSYLNLLVNTKNDMALALTLDVPSRTLGRQAFTDIKHAAHNSNTSLFLAVTSFVRAIQLGGKGYAPAESDPLRKHVKGLSDFVQFLDNLEEILGEIPDPSACGTRLVTAIRAVLVKGRSSGDELYAAAEETTKELKERICQIHQIQKQAANGSGTGISPARPKAYAVNHATAYGGRDTVKVLMTLLDEEALTPPCQNKADLLSEEQPVLSGAEGTCVLMLFRSPEVSTGSSPEPLKNRVQSRLDLLKPKARDRVIRSQFACTYKDEELPLNRVLEFPSTSQIPTCVHPAPKLKTTPAVEEECSSGVESTATAKPTSECPNKEQSGRQQGAALEPRSGNAQSRGAGPGNRKKTGIQVQSKGSKRKQVDSDQHGESENQPPEKKRPTSVSVKMPVAGMAAVIKWLLSSENSTRVKRAEWTEIMVSSMFSSTDCDWSCLT</sequence>
<feature type="region of interest" description="Disordered" evidence="12">
    <location>
        <begin position="457"/>
        <end position="561"/>
    </location>
</feature>
<keyword evidence="7" id="KW-0238">DNA-binding</keyword>
<dbReference type="GO" id="GO:0000785">
    <property type="term" value="C:chromatin"/>
    <property type="evidence" value="ECO:0007669"/>
    <property type="project" value="TreeGrafter"/>
</dbReference>
<proteinExistence type="inferred from homology"/>
<dbReference type="AlphaFoldDB" id="A0A3B4UWY5"/>
<dbReference type="GO" id="GO:2000042">
    <property type="term" value="P:negative regulation of double-strand break repair via homologous recombination"/>
    <property type="evidence" value="ECO:0007669"/>
    <property type="project" value="InterPro"/>
</dbReference>
<accession>A0A3B4UWY5</accession>
<evidence type="ECO:0000256" key="10">
    <source>
        <dbReference type="ARBA" id="ARBA00031632"/>
    </source>
</evidence>
<evidence type="ECO:0000256" key="7">
    <source>
        <dbReference type="ARBA" id="ARBA00023125"/>
    </source>
</evidence>
<evidence type="ECO:0000256" key="12">
    <source>
        <dbReference type="SAM" id="MobiDB-lite"/>
    </source>
</evidence>
<feature type="compositionally biased region" description="Basic and acidic residues" evidence="12">
    <location>
        <begin position="537"/>
        <end position="556"/>
    </location>
</feature>
<name>A0A3B4UWY5_SERDU</name>
<evidence type="ECO:0000256" key="4">
    <source>
        <dbReference type="ARBA" id="ARBA00014320"/>
    </source>
</evidence>
<keyword evidence="9" id="KW-0539">Nucleus</keyword>
<comment type="subcellular location">
    <subcellularLocation>
        <location evidence="2">Cytoplasm</location>
    </subcellularLocation>
    <subcellularLocation>
        <location evidence="1">Nucleus</location>
    </subcellularLocation>
</comment>
<keyword evidence="14" id="KW-1185">Reference proteome</keyword>
<evidence type="ECO:0000256" key="5">
    <source>
        <dbReference type="ARBA" id="ARBA00022490"/>
    </source>
</evidence>
<dbReference type="GO" id="GO:0003677">
    <property type="term" value="F:DNA binding"/>
    <property type="evidence" value="ECO:0007669"/>
    <property type="project" value="UniProtKB-KW"/>
</dbReference>
<dbReference type="GO" id="GO:0005634">
    <property type="term" value="C:nucleus"/>
    <property type="evidence" value="ECO:0007669"/>
    <property type="project" value="UniProtKB-SubCell"/>
</dbReference>
<evidence type="ECO:0000313" key="14">
    <source>
        <dbReference type="Proteomes" id="UP000261420"/>
    </source>
</evidence>
<dbReference type="PANTHER" id="PTHR32121">
    <property type="entry name" value="PCNA-INTERACTING PARTNER"/>
    <property type="match status" value="1"/>
</dbReference>
<protein>
    <recommendedName>
        <fullName evidence="4">PCNA-interacting partner</fullName>
    </recommendedName>
    <alternativeName>
        <fullName evidence="10">PARP-1 binding protein</fullName>
    </alternativeName>
    <alternativeName>
        <fullName evidence="11">PARP1-binding protein</fullName>
    </alternativeName>
</protein>
<dbReference type="InterPro" id="IPR038932">
    <property type="entry name" value="PARPBP"/>
</dbReference>
<evidence type="ECO:0000256" key="1">
    <source>
        <dbReference type="ARBA" id="ARBA00004123"/>
    </source>
</evidence>
<comment type="similarity">
    <text evidence="3">Belongs to the PARI family.</text>
</comment>
<keyword evidence="6" id="KW-0227">DNA damage</keyword>
<evidence type="ECO:0000256" key="3">
    <source>
        <dbReference type="ARBA" id="ARBA00009135"/>
    </source>
</evidence>
<keyword evidence="8" id="KW-0234">DNA repair</keyword>
<dbReference type="Proteomes" id="UP000261420">
    <property type="component" value="Unplaced"/>
</dbReference>
<evidence type="ECO:0000256" key="2">
    <source>
        <dbReference type="ARBA" id="ARBA00004496"/>
    </source>
</evidence>
<organism evidence="13 14">
    <name type="scientific">Seriola dumerili</name>
    <name type="common">Greater amberjack</name>
    <name type="synonym">Caranx dumerili</name>
    <dbReference type="NCBI Taxonomy" id="41447"/>
    <lineage>
        <taxon>Eukaryota</taxon>
        <taxon>Metazoa</taxon>
        <taxon>Chordata</taxon>
        <taxon>Craniata</taxon>
        <taxon>Vertebrata</taxon>
        <taxon>Euteleostomi</taxon>
        <taxon>Actinopterygii</taxon>
        <taxon>Neopterygii</taxon>
        <taxon>Teleostei</taxon>
        <taxon>Neoteleostei</taxon>
        <taxon>Acanthomorphata</taxon>
        <taxon>Carangaria</taxon>
        <taxon>Carangiformes</taxon>
        <taxon>Carangidae</taxon>
        <taxon>Seriola</taxon>
    </lineage>
</organism>
<keyword evidence="5" id="KW-0963">Cytoplasm</keyword>
<dbReference type="GO" id="GO:0005737">
    <property type="term" value="C:cytoplasm"/>
    <property type="evidence" value="ECO:0007669"/>
    <property type="project" value="UniProtKB-SubCell"/>
</dbReference>
<dbReference type="Ensembl" id="ENSSDUT00000023306.1">
    <property type="protein sequence ID" value="ENSSDUP00000022889.1"/>
    <property type="gene ID" value="ENSSDUG00000016645.1"/>
</dbReference>
<dbReference type="GO" id="GO:0006281">
    <property type="term" value="P:DNA repair"/>
    <property type="evidence" value="ECO:0007669"/>
    <property type="project" value="UniProtKB-KW"/>
</dbReference>
<evidence type="ECO:0000256" key="6">
    <source>
        <dbReference type="ARBA" id="ARBA00022763"/>
    </source>
</evidence>
<dbReference type="STRING" id="41447.ENSSDUP00000022889"/>
<dbReference type="PANTHER" id="PTHR32121:SF0">
    <property type="entry name" value="PCNA-INTERACTING PARTNER"/>
    <property type="match status" value="1"/>
</dbReference>
<dbReference type="GeneTree" id="ENSGT00390000006088"/>
<evidence type="ECO:0000256" key="9">
    <source>
        <dbReference type="ARBA" id="ARBA00023242"/>
    </source>
</evidence>
<evidence type="ECO:0000256" key="8">
    <source>
        <dbReference type="ARBA" id="ARBA00023204"/>
    </source>
</evidence>